<feature type="domain" description="YhaN AAA" evidence="2">
    <location>
        <begin position="1"/>
        <end position="207"/>
    </location>
</feature>
<keyword evidence="1" id="KW-0175">Coiled coil</keyword>
<dbReference type="AlphaFoldDB" id="A0A1M7GMY8"/>
<dbReference type="Pfam" id="PF13514">
    <property type="entry name" value="AAA_27"/>
    <property type="match status" value="1"/>
</dbReference>
<organism evidence="3 4">
    <name type="scientific">Paracoccus solventivorans</name>
    <dbReference type="NCBI Taxonomy" id="53463"/>
    <lineage>
        <taxon>Bacteria</taxon>
        <taxon>Pseudomonadati</taxon>
        <taxon>Pseudomonadota</taxon>
        <taxon>Alphaproteobacteria</taxon>
        <taxon>Rhodobacterales</taxon>
        <taxon>Paracoccaceae</taxon>
        <taxon>Paracoccus</taxon>
    </lineage>
</organism>
<dbReference type="PANTHER" id="PTHR41259">
    <property type="entry name" value="DOUBLE-STRAND BREAK REPAIR RAD50 ATPASE, PUTATIVE-RELATED"/>
    <property type="match status" value="1"/>
</dbReference>
<sequence>MRLMRLDLTRYGGFTDRVLDFGPATPGQPDLHIVHGPNEAGKSTLLNAWLDLLFGIGRTTSFNFLHPYPALQIGALLDLPGGARELRRIKKDRDSLCDADGRPVPETLLHGAMGGIDRSACADMFALDAVTMERGGDSILSSQGDLGQLLFSASAGLAELGQQLERLREGADGFHRKGGRKTALREHLAALEALTAERRGLDVLASDYRARREALGLARAAHDEATGALSRAAAARDAAKAALDARPWLAEWGAVTTELAPLDGLPAAVPGWDQAVPRLIEEELRLRTEAAVNAQALARIADELAALAPDQAALALADDPGFDEELRARFLAARDDLPRRLAELALAEATAAALAARIAEGADPATLRIEPAALERLAELATAHEGLAAHLASARAEVEARADELAAAGGPLEDEGAEDRAIADLRAAMAPLHRADLALRRDQAAAALAEAVARRDAALARLAPWRGDADGLRALAVPSAERLAGWQARLEAATAARDTAARIAAERADDLRRRRAERDALADSIGPADPARAEALRAERDAAWTRHLAALDRDSADAFHAAMQAHDLALTAQIDRAAEIGRLYAARADAGAAERLVKAAAEALAAADSALANLREDLAAQVGAILPGGDSLDPLAELPGWLMRRDRALDLADEADAARRQSERTDAEAAQAQQALAAALQAAGQQATGELRQLAATAERLLGRAGAESARRAERLRLTRELAARRRAEATRQRALDDWEQALARACAGSFLADAPPDAGRLRALIPLLRELATVLSRAEDLQHRTRAMQDDQAGFTNAVDRLGEALSLPPDTPLARHAAALARLAEARRVDAARVRLGADLTRAEATSDELRQRRARLEAEAAAIMSHLGTADLAGAQAALARIARRDELRRRAAWLSAQIRTALGTASVEEAASRLEPASTESLREALARAESQCAEAEARLEPARQALYRAQAALDGVPDDDRVALIEARRRALLLQIEDESRRWLRGRAGVIATDHALRSYRDRHRSGMLARASDVFAAITGGTYSGLTAQPGNGTERLIALTAEGGSKEPAMMSKGTRFQLYLALRIAGFHEWATAHGPVPVIADDIMETFDDARSARALTALAEVSRRCQVIYLTHHRHICDLAREHCPGARILPL</sequence>
<feature type="coiled-coil region" evidence="1">
    <location>
        <begin position="842"/>
        <end position="869"/>
    </location>
</feature>
<dbReference type="STRING" id="53463.SAMN05444389_104218"/>
<dbReference type="PANTHER" id="PTHR41259:SF1">
    <property type="entry name" value="DOUBLE-STRAND BREAK REPAIR RAD50 ATPASE, PUTATIVE-RELATED"/>
    <property type="match status" value="1"/>
</dbReference>
<protein>
    <submittedName>
        <fullName evidence="3">Uncharacterized protein YhaN</fullName>
    </submittedName>
</protein>
<dbReference type="EMBL" id="FRCK01000004">
    <property type="protein sequence ID" value="SHM17525.1"/>
    <property type="molecule type" value="Genomic_DNA"/>
</dbReference>
<accession>A0A1M7GMY8</accession>
<feature type="coiled-coil region" evidence="1">
    <location>
        <begin position="923"/>
        <end position="950"/>
    </location>
</feature>
<dbReference type="RefSeq" id="WP_073065442.1">
    <property type="nucleotide sequence ID" value="NZ_FRCK01000004.1"/>
</dbReference>
<dbReference type="InterPro" id="IPR027417">
    <property type="entry name" value="P-loop_NTPase"/>
</dbReference>
<evidence type="ECO:0000313" key="3">
    <source>
        <dbReference type="EMBL" id="SHM17525.1"/>
    </source>
</evidence>
<evidence type="ECO:0000259" key="2">
    <source>
        <dbReference type="Pfam" id="PF13514"/>
    </source>
</evidence>
<dbReference type="Proteomes" id="UP000184444">
    <property type="component" value="Unassembled WGS sequence"/>
</dbReference>
<dbReference type="SUPFAM" id="SSF52540">
    <property type="entry name" value="P-loop containing nucleoside triphosphate hydrolases"/>
    <property type="match status" value="1"/>
</dbReference>
<gene>
    <name evidence="3" type="ORF">SAMN05444389_104218</name>
</gene>
<evidence type="ECO:0000256" key="1">
    <source>
        <dbReference type="SAM" id="Coils"/>
    </source>
</evidence>
<proteinExistence type="predicted"/>
<dbReference type="InterPro" id="IPR038734">
    <property type="entry name" value="YhaN_AAA"/>
</dbReference>
<keyword evidence="4" id="KW-1185">Reference proteome</keyword>
<evidence type="ECO:0000313" key="4">
    <source>
        <dbReference type="Proteomes" id="UP000184444"/>
    </source>
</evidence>
<name>A0A1M7GMY8_9RHOB</name>
<dbReference type="OrthoDB" id="9764467at2"/>
<dbReference type="Gene3D" id="3.40.50.300">
    <property type="entry name" value="P-loop containing nucleotide triphosphate hydrolases"/>
    <property type="match status" value="2"/>
</dbReference>
<reference evidence="4" key="1">
    <citation type="submission" date="2016-11" db="EMBL/GenBank/DDBJ databases">
        <authorList>
            <person name="Varghese N."/>
            <person name="Submissions S."/>
        </authorList>
    </citation>
    <scope>NUCLEOTIDE SEQUENCE [LARGE SCALE GENOMIC DNA]</scope>
    <source>
        <strain evidence="4">DSM 6637</strain>
    </source>
</reference>